<gene>
    <name evidence="13" type="ORF">SAMN02746064_01650</name>
</gene>
<dbReference type="PANTHER" id="PTHR21098:SF12">
    <property type="entry name" value="RIBOFLAVIN SYNTHASE"/>
    <property type="match status" value="1"/>
</dbReference>
<dbReference type="InterPro" id="IPR023366">
    <property type="entry name" value="ATP_synth_asu-like_sf"/>
</dbReference>
<evidence type="ECO:0000256" key="2">
    <source>
        <dbReference type="ARBA" id="ARBA00002803"/>
    </source>
</evidence>
<dbReference type="Pfam" id="PF00677">
    <property type="entry name" value="Lum_binding"/>
    <property type="match status" value="2"/>
</dbReference>
<dbReference type="NCBIfam" id="NF006767">
    <property type="entry name" value="PRK09289.1"/>
    <property type="match status" value="1"/>
</dbReference>
<dbReference type="GO" id="GO:0009231">
    <property type="term" value="P:riboflavin biosynthetic process"/>
    <property type="evidence" value="ECO:0007669"/>
    <property type="project" value="UniProtKB-KW"/>
</dbReference>
<name>A0A1M4Y0Q9_9FIRM</name>
<dbReference type="AlphaFoldDB" id="A0A1M4Y0Q9"/>
<dbReference type="FunFam" id="2.40.30.20:FF:000004">
    <property type="entry name" value="Riboflavin synthase, alpha subunit"/>
    <property type="match status" value="1"/>
</dbReference>
<comment type="pathway">
    <text evidence="3">Cofactor biosynthesis; riboflavin biosynthesis; riboflavin from 2-hydroxy-3-oxobutyl phosphate and 5-amino-6-(D-ribitylamino)uracil: step 2/2.</text>
</comment>
<comment type="catalytic activity">
    <reaction evidence="1">
        <text>2 6,7-dimethyl-8-(1-D-ribityl)lumazine + H(+) = 5-amino-6-(D-ribitylamino)uracil + riboflavin</text>
        <dbReference type="Rhea" id="RHEA:20772"/>
        <dbReference type="ChEBI" id="CHEBI:15378"/>
        <dbReference type="ChEBI" id="CHEBI:15934"/>
        <dbReference type="ChEBI" id="CHEBI:57986"/>
        <dbReference type="ChEBI" id="CHEBI:58201"/>
        <dbReference type="EC" id="2.5.1.9"/>
    </reaction>
</comment>
<dbReference type="Gene3D" id="2.40.30.20">
    <property type="match status" value="2"/>
</dbReference>
<dbReference type="SUPFAM" id="SSF63380">
    <property type="entry name" value="Riboflavin synthase domain-like"/>
    <property type="match status" value="2"/>
</dbReference>
<comment type="subunit">
    <text evidence="4">Homotrimer.</text>
</comment>
<dbReference type="InterPro" id="IPR001783">
    <property type="entry name" value="Lumazine-bd"/>
</dbReference>
<organism evidence="13 14">
    <name type="scientific">Alkalibacter saccharofermentans DSM 14828</name>
    <dbReference type="NCBI Taxonomy" id="1120975"/>
    <lineage>
        <taxon>Bacteria</taxon>
        <taxon>Bacillati</taxon>
        <taxon>Bacillota</taxon>
        <taxon>Clostridia</taxon>
        <taxon>Eubacteriales</taxon>
        <taxon>Eubacteriaceae</taxon>
        <taxon>Alkalibacter</taxon>
    </lineage>
</organism>
<keyword evidence="8" id="KW-0808">Transferase</keyword>
<dbReference type="PROSITE" id="PS51177">
    <property type="entry name" value="LUMAZINE_BIND"/>
    <property type="match status" value="2"/>
</dbReference>
<dbReference type="InterPro" id="IPR026017">
    <property type="entry name" value="Lumazine-bd_dom"/>
</dbReference>
<dbReference type="EC" id="2.5.1.9" evidence="5 10"/>
<comment type="function">
    <text evidence="2">Catalyzes the dismutation of two molecules of 6,7-dimethyl-8-ribityllumazine, resulting in the formation of riboflavin and 5-amino-6-(D-ribitylamino)uracil.</text>
</comment>
<dbReference type="EMBL" id="FQTU01000011">
    <property type="protein sequence ID" value="SHE99285.1"/>
    <property type="molecule type" value="Genomic_DNA"/>
</dbReference>
<dbReference type="OrthoDB" id="9788537at2"/>
<dbReference type="NCBIfam" id="TIGR00187">
    <property type="entry name" value="ribE"/>
    <property type="match status" value="1"/>
</dbReference>
<feature type="domain" description="Lumazine-binding" evidence="12">
    <location>
        <begin position="97"/>
        <end position="193"/>
    </location>
</feature>
<evidence type="ECO:0000256" key="6">
    <source>
        <dbReference type="ARBA" id="ARBA00013950"/>
    </source>
</evidence>
<feature type="repeat" description="Lumazine-binding" evidence="11">
    <location>
        <begin position="97"/>
        <end position="193"/>
    </location>
</feature>
<evidence type="ECO:0000256" key="5">
    <source>
        <dbReference type="ARBA" id="ARBA00012827"/>
    </source>
</evidence>
<dbReference type="PANTHER" id="PTHR21098">
    <property type="entry name" value="RIBOFLAVIN SYNTHASE ALPHA CHAIN"/>
    <property type="match status" value="1"/>
</dbReference>
<proteinExistence type="predicted"/>
<evidence type="ECO:0000256" key="9">
    <source>
        <dbReference type="ARBA" id="ARBA00022737"/>
    </source>
</evidence>
<accession>A0A1M4Y0Q9</accession>
<evidence type="ECO:0000256" key="1">
    <source>
        <dbReference type="ARBA" id="ARBA00000968"/>
    </source>
</evidence>
<evidence type="ECO:0000313" key="14">
    <source>
        <dbReference type="Proteomes" id="UP000184251"/>
    </source>
</evidence>
<dbReference type="GO" id="GO:0004746">
    <property type="term" value="F:riboflavin synthase activity"/>
    <property type="evidence" value="ECO:0007669"/>
    <property type="project" value="UniProtKB-UniRule"/>
</dbReference>
<evidence type="ECO:0000256" key="4">
    <source>
        <dbReference type="ARBA" id="ARBA00011233"/>
    </source>
</evidence>
<reference evidence="13 14" key="1">
    <citation type="submission" date="2016-11" db="EMBL/GenBank/DDBJ databases">
        <authorList>
            <person name="Jaros S."/>
            <person name="Januszkiewicz K."/>
            <person name="Wedrychowicz H."/>
        </authorList>
    </citation>
    <scope>NUCLEOTIDE SEQUENCE [LARGE SCALE GENOMIC DNA]</scope>
    <source>
        <strain evidence="13 14">DSM 14828</strain>
    </source>
</reference>
<sequence>MFTGLIEETGEILEIKRGALSARMKIAAHKVLEDVKVGDSICVNGICLTVTEFDASSFSVDVMPETIRASSLKEAGSNTKVNLERAMAMNGRFGGHIVAGHIDGTGKVISKNREENAVRIKIRADRPLLKYIINKGSIALDGVSLTVASLGADWFEVSIIPLTAEDTNLLDKRVGDPINIECDQVGKYIERLMEFKDDSVMDLDYLSKNGF</sequence>
<dbReference type="FunFam" id="2.40.30.20:FF:000003">
    <property type="entry name" value="Riboflavin synthase, alpha subunit"/>
    <property type="match status" value="1"/>
</dbReference>
<evidence type="ECO:0000256" key="8">
    <source>
        <dbReference type="ARBA" id="ARBA00022679"/>
    </source>
</evidence>
<evidence type="ECO:0000313" key="13">
    <source>
        <dbReference type="EMBL" id="SHE99285.1"/>
    </source>
</evidence>
<feature type="domain" description="Lumazine-binding" evidence="12">
    <location>
        <begin position="1"/>
        <end position="96"/>
    </location>
</feature>
<dbReference type="STRING" id="1120975.SAMN02746064_01650"/>
<evidence type="ECO:0000256" key="7">
    <source>
        <dbReference type="ARBA" id="ARBA00022619"/>
    </source>
</evidence>
<evidence type="ECO:0000259" key="12">
    <source>
        <dbReference type="PROSITE" id="PS51177"/>
    </source>
</evidence>
<feature type="repeat" description="Lumazine-binding" evidence="11">
    <location>
        <begin position="1"/>
        <end position="96"/>
    </location>
</feature>
<dbReference type="InterPro" id="IPR017938">
    <property type="entry name" value="Riboflavin_synthase-like_b-brl"/>
</dbReference>
<protein>
    <recommendedName>
        <fullName evidence="6 10">Riboflavin synthase</fullName>
        <ecNumber evidence="5 10">2.5.1.9</ecNumber>
    </recommendedName>
</protein>
<keyword evidence="7" id="KW-0686">Riboflavin biosynthesis</keyword>
<evidence type="ECO:0000256" key="11">
    <source>
        <dbReference type="PROSITE-ProRule" id="PRU00524"/>
    </source>
</evidence>
<dbReference type="PIRSF" id="PIRSF000498">
    <property type="entry name" value="Riboflavin_syn_A"/>
    <property type="match status" value="1"/>
</dbReference>
<evidence type="ECO:0000256" key="10">
    <source>
        <dbReference type="NCBIfam" id="TIGR00187"/>
    </source>
</evidence>
<dbReference type="NCBIfam" id="NF009566">
    <property type="entry name" value="PRK13020.1"/>
    <property type="match status" value="1"/>
</dbReference>
<dbReference type="RefSeq" id="WP_073270948.1">
    <property type="nucleotide sequence ID" value="NZ_FQTU01000011.1"/>
</dbReference>
<dbReference type="CDD" id="cd00402">
    <property type="entry name" value="Riboflavin_synthase_like"/>
    <property type="match status" value="1"/>
</dbReference>
<keyword evidence="14" id="KW-1185">Reference proteome</keyword>
<evidence type="ECO:0000256" key="3">
    <source>
        <dbReference type="ARBA" id="ARBA00004887"/>
    </source>
</evidence>
<dbReference type="Proteomes" id="UP000184251">
    <property type="component" value="Unassembled WGS sequence"/>
</dbReference>
<keyword evidence="9" id="KW-0677">Repeat</keyword>